<evidence type="ECO:0000313" key="2">
    <source>
        <dbReference type="Proteomes" id="UP000025227"/>
    </source>
</evidence>
<proteinExistence type="predicted"/>
<sequence length="261" mass="29308">MTSIVKRNRSGRPTRFSRPSFEKRRKRRSRSLQRPDPWFGGRVFRQGSRADSPFASEGRHGPAPLKLTFLPSKVVRTVHLEDSSRRAAPETCASAVAGSAILPMSAALQERGEDRRRQWKAVISAIAEKEKLGTALLYRFPLSKDERSEIKENPKRRRAKEVASLASEMGLSSIASLIRSCFDSAVAEGTLKAYKRIRDEFLGFVERSNVPASGILKLRNLYLASLIDKGKTKSLELHAAALNHFLRPLLVMDRDIQRALL</sequence>
<accession>A0A7I4YL20</accession>
<feature type="compositionally biased region" description="Basic residues" evidence="1">
    <location>
        <begin position="1"/>
        <end position="12"/>
    </location>
</feature>
<reference evidence="3" key="1">
    <citation type="submission" date="2020-12" db="UniProtKB">
        <authorList>
            <consortium name="WormBaseParasite"/>
        </authorList>
    </citation>
    <scope>IDENTIFICATION</scope>
    <source>
        <strain evidence="3">MHco3</strain>
    </source>
</reference>
<keyword evidence="2" id="KW-1185">Reference proteome</keyword>
<dbReference type="WBParaSite" id="HCON_00105160-00001">
    <property type="protein sequence ID" value="HCON_00105160-00001"/>
    <property type="gene ID" value="HCON_00105160"/>
</dbReference>
<feature type="region of interest" description="Disordered" evidence="1">
    <location>
        <begin position="1"/>
        <end position="63"/>
    </location>
</feature>
<dbReference type="AlphaFoldDB" id="A0A7I4YL20"/>
<protein>
    <submittedName>
        <fullName evidence="3">Core-binding (CB) domain-containing protein</fullName>
    </submittedName>
</protein>
<name>A0A7I4YL20_HAECO</name>
<evidence type="ECO:0000313" key="3">
    <source>
        <dbReference type="WBParaSite" id="HCON_00105160-00001"/>
    </source>
</evidence>
<dbReference type="Proteomes" id="UP000025227">
    <property type="component" value="Unplaced"/>
</dbReference>
<evidence type="ECO:0000256" key="1">
    <source>
        <dbReference type="SAM" id="MobiDB-lite"/>
    </source>
</evidence>
<organism evidence="2 3">
    <name type="scientific">Haemonchus contortus</name>
    <name type="common">Barber pole worm</name>
    <dbReference type="NCBI Taxonomy" id="6289"/>
    <lineage>
        <taxon>Eukaryota</taxon>
        <taxon>Metazoa</taxon>
        <taxon>Ecdysozoa</taxon>
        <taxon>Nematoda</taxon>
        <taxon>Chromadorea</taxon>
        <taxon>Rhabditida</taxon>
        <taxon>Rhabditina</taxon>
        <taxon>Rhabditomorpha</taxon>
        <taxon>Strongyloidea</taxon>
        <taxon>Trichostrongylidae</taxon>
        <taxon>Haemonchus</taxon>
    </lineage>
</organism>
<dbReference type="OrthoDB" id="5870942at2759"/>